<protein>
    <submittedName>
        <fullName evidence="1">Uncharacterized protein</fullName>
    </submittedName>
</protein>
<sequence>MQDKLLAFAEFLPRGLNMTYLIDPNLTVIERSMTASISFYKKHSISFAKRKKELLARLFDKKVWIS</sequence>
<dbReference type="EMBL" id="JAOYFB010000005">
    <property type="protein sequence ID" value="KAK4016326.1"/>
    <property type="molecule type" value="Genomic_DNA"/>
</dbReference>
<evidence type="ECO:0000313" key="2">
    <source>
        <dbReference type="Proteomes" id="UP001234178"/>
    </source>
</evidence>
<accession>A0ABQ9ZTS2</accession>
<reference evidence="1 2" key="1">
    <citation type="journal article" date="2023" name="Nucleic Acids Res.">
        <title>The hologenome of Daphnia magna reveals possible DNA methylation and microbiome-mediated evolution of the host genome.</title>
        <authorList>
            <person name="Chaturvedi A."/>
            <person name="Li X."/>
            <person name="Dhandapani V."/>
            <person name="Marshall H."/>
            <person name="Kissane S."/>
            <person name="Cuenca-Cambronero M."/>
            <person name="Asole G."/>
            <person name="Calvet F."/>
            <person name="Ruiz-Romero M."/>
            <person name="Marangio P."/>
            <person name="Guigo R."/>
            <person name="Rago D."/>
            <person name="Mirbahai L."/>
            <person name="Eastwood N."/>
            <person name="Colbourne J.K."/>
            <person name="Zhou J."/>
            <person name="Mallon E."/>
            <person name="Orsini L."/>
        </authorList>
    </citation>
    <scope>NUCLEOTIDE SEQUENCE [LARGE SCALE GENOMIC DNA]</scope>
    <source>
        <strain evidence="1">LRV0_1</strain>
    </source>
</reference>
<name>A0ABQ9ZTS2_9CRUS</name>
<proteinExistence type="predicted"/>
<keyword evidence="2" id="KW-1185">Reference proteome</keyword>
<evidence type="ECO:0000313" key="1">
    <source>
        <dbReference type="EMBL" id="KAK4016326.1"/>
    </source>
</evidence>
<dbReference type="Proteomes" id="UP001234178">
    <property type="component" value="Unassembled WGS sequence"/>
</dbReference>
<gene>
    <name evidence="1" type="ORF">OUZ56_031275</name>
</gene>
<organism evidence="1 2">
    <name type="scientific">Daphnia magna</name>
    <dbReference type="NCBI Taxonomy" id="35525"/>
    <lineage>
        <taxon>Eukaryota</taxon>
        <taxon>Metazoa</taxon>
        <taxon>Ecdysozoa</taxon>
        <taxon>Arthropoda</taxon>
        <taxon>Crustacea</taxon>
        <taxon>Branchiopoda</taxon>
        <taxon>Diplostraca</taxon>
        <taxon>Cladocera</taxon>
        <taxon>Anomopoda</taxon>
        <taxon>Daphniidae</taxon>
        <taxon>Daphnia</taxon>
    </lineage>
</organism>
<comment type="caution">
    <text evidence="1">The sequence shown here is derived from an EMBL/GenBank/DDBJ whole genome shotgun (WGS) entry which is preliminary data.</text>
</comment>